<dbReference type="RefSeq" id="XP_018156096.1">
    <property type="nucleotide sequence ID" value="XM_018304073.1"/>
</dbReference>
<accession>A0A1B7Y6I1</accession>
<evidence type="ECO:0008006" key="4">
    <source>
        <dbReference type="Google" id="ProtNLM"/>
    </source>
</evidence>
<protein>
    <recommendedName>
        <fullName evidence="4">Secreted protein</fullName>
    </recommendedName>
</protein>
<organism evidence="2 3">
    <name type="scientific">Colletotrichum higginsianum (strain IMI 349063)</name>
    <name type="common">Crucifer anthracnose fungus</name>
    <dbReference type="NCBI Taxonomy" id="759273"/>
    <lineage>
        <taxon>Eukaryota</taxon>
        <taxon>Fungi</taxon>
        <taxon>Dikarya</taxon>
        <taxon>Ascomycota</taxon>
        <taxon>Pezizomycotina</taxon>
        <taxon>Sordariomycetes</taxon>
        <taxon>Hypocreomycetidae</taxon>
        <taxon>Glomerellales</taxon>
        <taxon>Glomerellaceae</taxon>
        <taxon>Colletotrichum</taxon>
        <taxon>Colletotrichum destructivum species complex</taxon>
    </lineage>
</organism>
<dbReference type="Proteomes" id="UP000092177">
    <property type="component" value="Chromosome 6"/>
</dbReference>
<dbReference type="VEuPathDB" id="FungiDB:CH63R_09099"/>
<dbReference type="OrthoDB" id="10628835at2759"/>
<gene>
    <name evidence="2" type="ORF">CH63R_09099</name>
</gene>
<evidence type="ECO:0000313" key="3">
    <source>
        <dbReference type="Proteomes" id="UP000092177"/>
    </source>
</evidence>
<reference evidence="3" key="1">
    <citation type="journal article" date="2017" name="BMC Genomics">
        <title>Gapless genome assembly of Colletotrichum higginsianum reveals chromosome structure and association of transposable elements with secondary metabolite gene clusters.</title>
        <authorList>
            <person name="Dallery J.-F."/>
            <person name="Lapalu N."/>
            <person name="Zampounis A."/>
            <person name="Pigne S."/>
            <person name="Luyten I."/>
            <person name="Amselem J."/>
            <person name="Wittenberg A.H.J."/>
            <person name="Zhou S."/>
            <person name="de Queiroz M.V."/>
            <person name="Robin G.P."/>
            <person name="Auger A."/>
            <person name="Hainaut M."/>
            <person name="Henrissat B."/>
            <person name="Kim K.-T."/>
            <person name="Lee Y.-H."/>
            <person name="Lespinet O."/>
            <person name="Schwartz D.C."/>
            <person name="Thon M.R."/>
            <person name="O'Connell R.J."/>
        </authorList>
    </citation>
    <scope>NUCLEOTIDE SEQUENCE [LARGE SCALE GENOMIC DNA]</scope>
    <source>
        <strain evidence="3">IMI 349063</strain>
    </source>
</reference>
<comment type="caution">
    <text evidence="2">The sequence shown here is derived from an EMBL/GenBank/DDBJ whole genome shotgun (WGS) entry which is preliminary data.</text>
</comment>
<evidence type="ECO:0000313" key="2">
    <source>
        <dbReference type="EMBL" id="OBR07578.1"/>
    </source>
</evidence>
<dbReference type="GeneID" id="28868180"/>
<dbReference type="EMBL" id="LTAN01000006">
    <property type="protein sequence ID" value="OBR07578.1"/>
    <property type="molecule type" value="Genomic_DNA"/>
</dbReference>
<keyword evidence="3" id="KW-1185">Reference proteome</keyword>
<name>A0A1B7Y6I1_COLHI</name>
<dbReference type="AlphaFoldDB" id="A0A1B7Y6I1"/>
<feature type="chain" id="PRO_5008601373" description="Secreted protein" evidence="1">
    <location>
        <begin position="23"/>
        <end position="241"/>
    </location>
</feature>
<evidence type="ECO:0000256" key="1">
    <source>
        <dbReference type="SAM" id="SignalP"/>
    </source>
</evidence>
<dbReference type="KEGG" id="chig:CH63R_09099"/>
<sequence length="241" mass="26228">MVHLASPVASCCLSISVHLSFSATVSDSLPLCPSTLTDTQDLIASRHQRRVSTTNCVTVADDTACRPTGKPPAAHLTSRPLVPLWKGWPTRQLFSGAHRGIHRHTGTISASISAQPPPSPLVPSVVPAAVPRRANLGDITRDRFQVPIPWRPPPTLPSTHPESRYLNSLFGWPTWRSEQRPVDRVQFSTHQLLSRKFGAIWAQHCLSLSLSGHVSPHSASNVVSAAVFLASLHTTQYLSET</sequence>
<keyword evidence="1" id="KW-0732">Signal</keyword>
<proteinExistence type="predicted"/>
<feature type="signal peptide" evidence="1">
    <location>
        <begin position="1"/>
        <end position="22"/>
    </location>
</feature>